<keyword evidence="7" id="KW-1185">Reference proteome</keyword>
<reference evidence="6" key="1">
    <citation type="submission" date="2016-01" db="EMBL/GenBank/DDBJ databases">
        <title>Complete genome of Planococcus rifietoensis type strain M8.</title>
        <authorList>
            <person name="See-Too W.S."/>
        </authorList>
    </citation>
    <scope>NUCLEOTIDE SEQUENCE [LARGE SCALE GENOMIC DNA]</scope>
    <source>
        <strain evidence="6">M8</strain>
    </source>
</reference>
<gene>
    <name evidence="6" type="ORF">AUC31_03795</name>
</gene>
<sequence>MYDIIIIGGGPSGLMASIAAASNGKRVLLVEKGKKLGKKLIISGGGRCNVTNRLPLEEIVRHIPGNGRFMYSPFSVFNNEDIIQFFENLGVALKEEDHGRMFPVSNRAQDVADAMFGEMDRLGVERKLDSPVKSLLMNDEKVTGIRLHSGEEFSAHAVVVAVGGKAVPQTGSTGDGYPWAEKAGHTVTDLYPTEVPLLSNEPFIKSRDLQGLALRDVAVTVLNKKGKALVTHQMDMLFTHFGLSGPAILRCSQYVVKEMKKNGGQAVTVRINSMPDDNAESAFQLLNKLMKDEPKKALKNVWKSLAQERWLLFLLDRAGIDPQLTGAELPSDKVRALAAEMTAFTMTVSGTQPIEKAFVTGGGVSIKEIEPKTMHSKKKPGLFFCGEILDIHGYTGGYNITSALVTGHVAGKNAAEFAASYQTESPIA</sequence>
<dbReference type="InterPro" id="IPR036188">
    <property type="entry name" value="FAD/NAD-bd_sf"/>
</dbReference>
<dbReference type="SUPFAM" id="SSF51905">
    <property type="entry name" value="FAD/NAD(P)-binding domain"/>
    <property type="match status" value="1"/>
</dbReference>
<name>A0A0U2N7U7_9BACL</name>
<dbReference type="Proteomes" id="UP000067683">
    <property type="component" value="Chromosome"/>
</dbReference>
<accession>A0A0U2N7U7</accession>
<keyword evidence="3" id="KW-0274">FAD</keyword>
<evidence type="ECO:0000256" key="3">
    <source>
        <dbReference type="ARBA" id="ARBA00022827"/>
    </source>
</evidence>
<dbReference type="PRINTS" id="PR00411">
    <property type="entry name" value="PNDRDTASEI"/>
</dbReference>
<evidence type="ECO:0000313" key="7">
    <source>
        <dbReference type="Proteomes" id="UP000067683"/>
    </source>
</evidence>
<dbReference type="InterPro" id="IPR055178">
    <property type="entry name" value="RsdA/BaiN/AoA(So)-like_dom"/>
</dbReference>
<dbReference type="STRING" id="200991.AUC31_03795"/>
<dbReference type="SUPFAM" id="SSF160996">
    <property type="entry name" value="HI0933 insert domain-like"/>
    <property type="match status" value="1"/>
</dbReference>
<dbReference type="Pfam" id="PF22780">
    <property type="entry name" value="HI0933_like_1st"/>
    <property type="match status" value="1"/>
</dbReference>
<dbReference type="RefSeq" id="WP_058383661.1">
    <property type="nucleotide sequence ID" value="NZ_CP013659.2"/>
</dbReference>
<feature type="domain" description="RsdA/BaiN/AoA(So)-like insert" evidence="5">
    <location>
        <begin position="191"/>
        <end position="359"/>
    </location>
</feature>
<evidence type="ECO:0000256" key="2">
    <source>
        <dbReference type="ARBA" id="ARBA00022630"/>
    </source>
</evidence>
<dbReference type="Gene3D" id="2.40.30.10">
    <property type="entry name" value="Translation factors"/>
    <property type="match status" value="1"/>
</dbReference>
<dbReference type="InterPro" id="IPR023166">
    <property type="entry name" value="BaiN-like_dom_sf"/>
</dbReference>
<dbReference type="OrthoDB" id="9773233at2"/>
<proteinExistence type="predicted"/>
<evidence type="ECO:0000259" key="5">
    <source>
        <dbReference type="Pfam" id="PF22780"/>
    </source>
</evidence>
<comment type="cofactor">
    <cofactor evidence="1">
        <name>FAD</name>
        <dbReference type="ChEBI" id="CHEBI:57692"/>
    </cofactor>
</comment>
<evidence type="ECO:0008006" key="8">
    <source>
        <dbReference type="Google" id="ProtNLM"/>
    </source>
</evidence>
<feature type="domain" description="RsdA/BaiN/AoA(So)-like Rossmann fold-like" evidence="4">
    <location>
        <begin position="3"/>
        <end position="412"/>
    </location>
</feature>
<dbReference type="AlphaFoldDB" id="A0A0U2N7U7"/>
<dbReference type="KEGG" id="prt:AUC31_03795"/>
<dbReference type="EMBL" id="CP013659">
    <property type="protein sequence ID" value="ALS76969.1"/>
    <property type="molecule type" value="Genomic_DNA"/>
</dbReference>
<evidence type="ECO:0000256" key="1">
    <source>
        <dbReference type="ARBA" id="ARBA00001974"/>
    </source>
</evidence>
<organism evidence="6 7">
    <name type="scientific">Planococcus rifietoensis</name>
    <dbReference type="NCBI Taxonomy" id="200991"/>
    <lineage>
        <taxon>Bacteria</taxon>
        <taxon>Bacillati</taxon>
        <taxon>Bacillota</taxon>
        <taxon>Bacilli</taxon>
        <taxon>Bacillales</taxon>
        <taxon>Caryophanaceae</taxon>
        <taxon>Planococcus</taxon>
    </lineage>
</organism>
<protein>
    <recommendedName>
        <fullName evidence="8">Flavoprotein</fullName>
    </recommendedName>
</protein>
<evidence type="ECO:0000313" key="6">
    <source>
        <dbReference type="EMBL" id="ALS76969.1"/>
    </source>
</evidence>
<dbReference type="Pfam" id="PF03486">
    <property type="entry name" value="HI0933_like"/>
    <property type="match status" value="1"/>
</dbReference>
<evidence type="ECO:0000259" key="4">
    <source>
        <dbReference type="Pfam" id="PF03486"/>
    </source>
</evidence>
<dbReference type="PANTHER" id="PTHR42887:SF2">
    <property type="entry name" value="OS12G0638800 PROTEIN"/>
    <property type="match status" value="1"/>
</dbReference>
<keyword evidence="2" id="KW-0285">Flavoprotein</keyword>
<dbReference type="Gene3D" id="1.10.8.260">
    <property type="entry name" value="HI0933 insert domain-like"/>
    <property type="match status" value="1"/>
</dbReference>
<dbReference type="NCBIfam" id="TIGR00275">
    <property type="entry name" value="aminoacetone oxidase family FAD-binding enzyme"/>
    <property type="match status" value="1"/>
</dbReference>
<dbReference type="PANTHER" id="PTHR42887">
    <property type="entry name" value="OS12G0638800 PROTEIN"/>
    <property type="match status" value="1"/>
</dbReference>
<dbReference type="InterPro" id="IPR057661">
    <property type="entry name" value="RsdA/BaiN/AoA(So)_Rossmann"/>
</dbReference>
<dbReference type="PRINTS" id="PR00368">
    <property type="entry name" value="FADPNR"/>
</dbReference>
<dbReference type="Gene3D" id="3.50.50.60">
    <property type="entry name" value="FAD/NAD(P)-binding domain"/>
    <property type="match status" value="1"/>
</dbReference>
<dbReference type="InterPro" id="IPR004792">
    <property type="entry name" value="BaiN-like"/>
</dbReference>